<keyword evidence="5" id="KW-1185">Reference proteome</keyword>
<comment type="caution">
    <text evidence="4">The sequence shown here is derived from an EMBL/GenBank/DDBJ whole genome shotgun (WGS) entry which is preliminary data.</text>
</comment>
<dbReference type="InterPro" id="IPR050425">
    <property type="entry name" value="NAD(P)_dehydrat-like"/>
</dbReference>
<dbReference type="PANTHER" id="PTHR10366">
    <property type="entry name" value="NAD DEPENDENT EPIMERASE/DEHYDRATASE"/>
    <property type="match status" value="1"/>
</dbReference>
<reference evidence="4" key="1">
    <citation type="submission" date="2023-06" db="EMBL/GenBank/DDBJ databases">
        <title>Genome-scale phylogeny and comparative genomics of the fungal order Sordariales.</title>
        <authorList>
            <consortium name="Lawrence Berkeley National Laboratory"/>
            <person name="Hensen N."/>
            <person name="Bonometti L."/>
            <person name="Westerberg I."/>
            <person name="Brannstrom I.O."/>
            <person name="Guillou S."/>
            <person name="Cros-Aarteil S."/>
            <person name="Calhoun S."/>
            <person name="Haridas S."/>
            <person name="Kuo A."/>
            <person name="Mondo S."/>
            <person name="Pangilinan J."/>
            <person name="Riley R."/>
            <person name="LaButti K."/>
            <person name="Andreopoulos B."/>
            <person name="Lipzen A."/>
            <person name="Chen C."/>
            <person name="Yanf M."/>
            <person name="Daum C."/>
            <person name="Ng V."/>
            <person name="Clum A."/>
            <person name="Steindorff A."/>
            <person name="Ohm R."/>
            <person name="Martin F."/>
            <person name="Silar P."/>
            <person name="Natvig D."/>
            <person name="Lalanne C."/>
            <person name="Gautier V."/>
            <person name="Ament-velasquez S.L."/>
            <person name="Kruys A."/>
            <person name="Hutchinson M.I."/>
            <person name="Powell A.J."/>
            <person name="Barry K."/>
            <person name="Miller A.N."/>
            <person name="Grigoriev I.V."/>
            <person name="Debuchy R."/>
            <person name="Gladieux P."/>
            <person name="Thoren M.H."/>
            <person name="Johannesson H."/>
        </authorList>
    </citation>
    <scope>NUCLEOTIDE SEQUENCE</scope>
    <source>
        <strain evidence="4">SMH3391-2</strain>
    </source>
</reference>
<dbReference type="SUPFAM" id="SSF51735">
    <property type="entry name" value="NAD(P)-binding Rossmann-fold domains"/>
    <property type="match status" value="1"/>
</dbReference>
<accession>A0AA40CAA7</accession>
<comment type="similarity">
    <text evidence="2">Belongs to the NAD(P)-dependent epimerase/dehydratase family. Dihydroflavonol-4-reductase subfamily.</text>
</comment>
<gene>
    <name evidence="4" type="ORF">B0T17DRAFT_529663</name>
</gene>
<dbReference type="AlphaFoldDB" id="A0AA40CAA7"/>
<protein>
    <recommendedName>
        <fullName evidence="3">NAD-dependent epimerase/dehydratase domain-containing protein</fullName>
    </recommendedName>
</protein>
<dbReference type="InterPro" id="IPR036291">
    <property type="entry name" value="NAD(P)-bd_dom_sf"/>
</dbReference>
<dbReference type="Gene3D" id="3.40.50.720">
    <property type="entry name" value="NAD(P)-binding Rossmann-like Domain"/>
    <property type="match status" value="1"/>
</dbReference>
<organism evidence="4 5">
    <name type="scientific">Bombardia bombarda</name>
    <dbReference type="NCBI Taxonomy" id="252184"/>
    <lineage>
        <taxon>Eukaryota</taxon>
        <taxon>Fungi</taxon>
        <taxon>Dikarya</taxon>
        <taxon>Ascomycota</taxon>
        <taxon>Pezizomycotina</taxon>
        <taxon>Sordariomycetes</taxon>
        <taxon>Sordariomycetidae</taxon>
        <taxon>Sordariales</taxon>
        <taxon>Lasiosphaeriaceae</taxon>
        <taxon>Bombardia</taxon>
    </lineage>
</organism>
<dbReference type="Pfam" id="PF01370">
    <property type="entry name" value="Epimerase"/>
    <property type="match status" value="1"/>
</dbReference>
<sequence>MSNSTIFITGATGFIGSQVVLDTLKAGYRARLSVRREAQIEELKTVFAGYDSQLEFFVIPDISKREAIQSALAGVTYVFHIASPMPGAGEDFKTEYLYPAVNGTEAVLEAAAAVQTIKRVVIMSSLLALMPLGSTNTPGQYITEGADVSEGVTPDIDLPSGPAGYGLKYTASKILAHRATIAWMVQHKPQFKLITLHPSFVLGHDLVQKTAKPATVNAWVLGGIASGTPPILASFVNVRDVSLANLHAIDAPLNEGAPLTEVILGGSSTTWEAVGKFIKEKYPDVECKIEGTFPAPFVADGSRAERDFGIRWASAEETISQVLDQQALFKQRAGL</sequence>
<dbReference type="PANTHER" id="PTHR10366:SF812">
    <property type="entry name" value="VPS9 DOMAIN-CONTAINING PROTEIN"/>
    <property type="match status" value="1"/>
</dbReference>
<dbReference type="GO" id="GO:0016616">
    <property type="term" value="F:oxidoreductase activity, acting on the CH-OH group of donors, NAD or NADP as acceptor"/>
    <property type="evidence" value="ECO:0007669"/>
    <property type="project" value="TreeGrafter"/>
</dbReference>
<name>A0AA40CAA7_9PEZI</name>
<evidence type="ECO:0000259" key="3">
    <source>
        <dbReference type="Pfam" id="PF01370"/>
    </source>
</evidence>
<evidence type="ECO:0000313" key="5">
    <source>
        <dbReference type="Proteomes" id="UP001174934"/>
    </source>
</evidence>
<proteinExistence type="inferred from homology"/>
<dbReference type="EMBL" id="JAULSR010000002">
    <property type="protein sequence ID" value="KAK0630937.1"/>
    <property type="molecule type" value="Genomic_DNA"/>
</dbReference>
<evidence type="ECO:0000313" key="4">
    <source>
        <dbReference type="EMBL" id="KAK0630937.1"/>
    </source>
</evidence>
<dbReference type="InterPro" id="IPR001509">
    <property type="entry name" value="Epimerase_deHydtase"/>
</dbReference>
<dbReference type="Proteomes" id="UP001174934">
    <property type="component" value="Unassembled WGS sequence"/>
</dbReference>
<keyword evidence="1" id="KW-0560">Oxidoreductase</keyword>
<feature type="domain" description="NAD-dependent epimerase/dehydratase" evidence="3">
    <location>
        <begin position="6"/>
        <end position="254"/>
    </location>
</feature>
<evidence type="ECO:0000256" key="2">
    <source>
        <dbReference type="ARBA" id="ARBA00023445"/>
    </source>
</evidence>
<evidence type="ECO:0000256" key="1">
    <source>
        <dbReference type="ARBA" id="ARBA00023002"/>
    </source>
</evidence>